<sequence>MSSWPITATATHAWCLPARMQGNRAEPRHPLYLPTAFLSGYKIAWKGTWVRGVCVSERWPLFGKAGMHQRGTLISQPSCGRVQAPPRWLVFLLTAYRLTWKLTYGIECNQPAICCSQWKNRTQYLGHSCSRHNAYLPFTSCTMASQKHSVFVSGVTGNIGGAVAKLLREQHGWDVKSTVRDPDSPGAKALAALGVQLLPGSWDDIPSLVDAMSGIDKLFVCTATHVEDPGLEQVHAVNIVRAAQSVGSIKQVVICTSVGVFSHQEGDKAQHSTFFDKVMTAKRAGERAVTEDSPWKWTILRPAIFMTNFLAPQVDYFSPGFRASGVWRSTMTSETPLALVLPEDIAKIAVAVFGQDEKYHGRVLGIAGDVLTVEDALAQLGGKTKRSYTPYYMSDDEIEEQKESLCFTVAEKSLRHMADNIDLDELRSMADLTSFKGFLEKQEELVKLAYSG</sequence>
<organism evidence="5 6">
    <name type="scientific">Podospora pseudopauciseta</name>
    <dbReference type="NCBI Taxonomy" id="2093780"/>
    <lineage>
        <taxon>Eukaryota</taxon>
        <taxon>Fungi</taxon>
        <taxon>Dikarya</taxon>
        <taxon>Ascomycota</taxon>
        <taxon>Pezizomycotina</taxon>
        <taxon>Sordariomycetes</taxon>
        <taxon>Sordariomycetidae</taxon>
        <taxon>Sordariales</taxon>
        <taxon>Podosporaceae</taxon>
        <taxon>Podospora</taxon>
    </lineage>
</organism>
<comment type="caution">
    <text evidence="5">The sequence shown here is derived from an EMBL/GenBank/DDBJ whole genome shotgun (WGS) entry which is preliminary data.</text>
</comment>
<dbReference type="GeneID" id="87932129"/>
<dbReference type="InterPro" id="IPR036291">
    <property type="entry name" value="NAD(P)-bd_dom_sf"/>
</dbReference>
<accession>A0ABR0HC39</accession>
<evidence type="ECO:0000256" key="2">
    <source>
        <dbReference type="ARBA" id="ARBA00022857"/>
    </source>
</evidence>
<dbReference type="EMBL" id="JAFFHB010000005">
    <property type="protein sequence ID" value="KAK4665412.1"/>
    <property type="molecule type" value="Genomic_DNA"/>
</dbReference>
<comment type="similarity">
    <text evidence="1">Belongs to the NmrA-type oxidoreductase family.</text>
</comment>
<evidence type="ECO:0000259" key="4">
    <source>
        <dbReference type="Pfam" id="PF05368"/>
    </source>
</evidence>
<dbReference type="Gene3D" id="3.40.50.720">
    <property type="entry name" value="NAD(P)-binding Rossmann-like Domain"/>
    <property type="match status" value="1"/>
</dbReference>
<feature type="domain" description="NmrA-like" evidence="4">
    <location>
        <begin position="147"/>
        <end position="399"/>
    </location>
</feature>
<name>A0ABR0HC39_9PEZI</name>
<keyword evidence="2" id="KW-0521">NADP</keyword>
<evidence type="ECO:0000313" key="5">
    <source>
        <dbReference type="EMBL" id="KAK4665412.1"/>
    </source>
</evidence>
<dbReference type="PANTHER" id="PTHR42748">
    <property type="entry name" value="NITROGEN METABOLITE REPRESSION PROTEIN NMRA FAMILY MEMBER"/>
    <property type="match status" value="1"/>
</dbReference>
<dbReference type="RefSeq" id="XP_062765378.1">
    <property type="nucleotide sequence ID" value="XM_062911786.1"/>
</dbReference>
<dbReference type="SUPFAM" id="SSF51735">
    <property type="entry name" value="NAD(P)-binding Rossmann-fold domains"/>
    <property type="match status" value="1"/>
</dbReference>
<gene>
    <name evidence="5" type="ORF">QC763_401560</name>
</gene>
<evidence type="ECO:0000313" key="6">
    <source>
        <dbReference type="Proteomes" id="UP001326199"/>
    </source>
</evidence>
<evidence type="ECO:0000256" key="1">
    <source>
        <dbReference type="ARBA" id="ARBA00006328"/>
    </source>
</evidence>
<dbReference type="Proteomes" id="UP001326199">
    <property type="component" value="Unassembled WGS sequence"/>
</dbReference>
<proteinExistence type="inferred from homology"/>
<dbReference type="Pfam" id="PF05368">
    <property type="entry name" value="NmrA"/>
    <property type="match status" value="1"/>
</dbReference>
<keyword evidence="3" id="KW-0560">Oxidoreductase</keyword>
<reference evidence="5 6" key="1">
    <citation type="journal article" date="2023" name="bioRxiv">
        <title>High-quality genome assemblies of four members of thePodospora anserinaspecies complex.</title>
        <authorList>
            <person name="Ament-Velasquez S.L."/>
            <person name="Vogan A.A."/>
            <person name="Wallerman O."/>
            <person name="Hartmann F."/>
            <person name="Gautier V."/>
            <person name="Silar P."/>
            <person name="Giraud T."/>
            <person name="Johannesson H."/>
        </authorList>
    </citation>
    <scope>NUCLEOTIDE SEQUENCE [LARGE SCALE GENOMIC DNA]</scope>
    <source>
        <strain evidence="5 6">CBS 411.78</strain>
    </source>
</reference>
<keyword evidence="6" id="KW-1185">Reference proteome</keyword>
<dbReference type="InterPro" id="IPR008030">
    <property type="entry name" value="NmrA-like"/>
</dbReference>
<dbReference type="InterPro" id="IPR051164">
    <property type="entry name" value="NmrA-like_oxidored"/>
</dbReference>
<evidence type="ECO:0000256" key="3">
    <source>
        <dbReference type="ARBA" id="ARBA00023002"/>
    </source>
</evidence>
<protein>
    <recommendedName>
        <fullName evidence="4">NmrA-like domain-containing protein</fullName>
    </recommendedName>
</protein>
<dbReference type="PANTHER" id="PTHR42748:SF30">
    <property type="entry name" value="NMRA-LIKE DOMAIN-CONTAINING PROTEIN"/>
    <property type="match status" value="1"/>
</dbReference>